<sequence length="84" mass="9637">MAMNSYKWPNEIFMYKSKPPMIKAQNTPFKSTRTEPCYENPSEAASYIVNRGQDLYSNTYNLDLRDHLNLKQGGNQGGENQAQT</sequence>
<comment type="caution">
    <text evidence="1">The sequence shown here is derived from an EMBL/GenBank/DDBJ whole genome shotgun (WGS) entry which is preliminary data.</text>
</comment>
<gene>
    <name evidence="1" type="ORF">EPI10_031900</name>
</gene>
<proteinExistence type="predicted"/>
<organism evidence="1 2">
    <name type="scientific">Gossypium australe</name>
    <dbReference type="NCBI Taxonomy" id="47621"/>
    <lineage>
        <taxon>Eukaryota</taxon>
        <taxon>Viridiplantae</taxon>
        <taxon>Streptophyta</taxon>
        <taxon>Embryophyta</taxon>
        <taxon>Tracheophyta</taxon>
        <taxon>Spermatophyta</taxon>
        <taxon>Magnoliopsida</taxon>
        <taxon>eudicotyledons</taxon>
        <taxon>Gunneridae</taxon>
        <taxon>Pentapetalae</taxon>
        <taxon>rosids</taxon>
        <taxon>malvids</taxon>
        <taxon>Malvales</taxon>
        <taxon>Malvaceae</taxon>
        <taxon>Malvoideae</taxon>
        <taxon>Gossypium</taxon>
    </lineage>
</organism>
<dbReference type="AlphaFoldDB" id="A0A5B6X547"/>
<dbReference type="Proteomes" id="UP000325315">
    <property type="component" value="Unassembled WGS sequence"/>
</dbReference>
<accession>A0A5B6X547</accession>
<reference evidence="2" key="1">
    <citation type="journal article" date="2019" name="Plant Biotechnol. J.">
        <title>Genome sequencing of the Australian wild diploid species Gossypium australe highlights disease resistance and delayed gland morphogenesis.</title>
        <authorList>
            <person name="Cai Y."/>
            <person name="Cai X."/>
            <person name="Wang Q."/>
            <person name="Wang P."/>
            <person name="Zhang Y."/>
            <person name="Cai C."/>
            <person name="Xu Y."/>
            <person name="Wang K."/>
            <person name="Zhou Z."/>
            <person name="Wang C."/>
            <person name="Geng S."/>
            <person name="Li B."/>
            <person name="Dong Q."/>
            <person name="Hou Y."/>
            <person name="Wang H."/>
            <person name="Ai P."/>
            <person name="Liu Z."/>
            <person name="Yi F."/>
            <person name="Sun M."/>
            <person name="An G."/>
            <person name="Cheng J."/>
            <person name="Zhang Y."/>
            <person name="Shi Q."/>
            <person name="Xie Y."/>
            <person name="Shi X."/>
            <person name="Chang Y."/>
            <person name="Huang F."/>
            <person name="Chen Y."/>
            <person name="Hong S."/>
            <person name="Mi L."/>
            <person name="Sun Q."/>
            <person name="Zhang L."/>
            <person name="Zhou B."/>
            <person name="Peng R."/>
            <person name="Zhang X."/>
            <person name="Liu F."/>
        </authorList>
    </citation>
    <scope>NUCLEOTIDE SEQUENCE [LARGE SCALE GENOMIC DNA]</scope>
    <source>
        <strain evidence="2">cv. PA1801</strain>
    </source>
</reference>
<evidence type="ECO:0000313" key="1">
    <source>
        <dbReference type="EMBL" id="KAA3488125.1"/>
    </source>
</evidence>
<name>A0A5B6X547_9ROSI</name>
<dbReference type="EMBL" id="SMMG02000001">
    <property type="protein sequence ID" value="KAA3488125.1"/>
    <property type="molecule type" value="Genomic_DNA"/>
</dbReference>
<protein>
    <submittedName>
        <fullName evidence="1">Uncharacterized protein</fullName>
    </submittedName>
</protein>
<keyword evidence="2" id="KW-1185">Reference proteome</keyword>
<evidence type="ECO:0000313" key="2">
    <source>
        <dbReference type="Proteomes" id="UP000325315"/>
    </source>
</evidence>